<evidence type="ECO:0000313" key="1">
    <source>
        <dbReference type="EMBL" id="WVT06514.1"/>
    </source>
</evidence>
<dbReference type="EMBL" id="CP133151">
    <property type="protein sequence ID" value="WVT06514.1"/>
    <property type="molecule type" value="Genomic_DNA"/>
</dbReference>
<accession>A0ABZ2BG94</accession>
<evidence type="ECO:0000313" key="2">
    <source>
        <dbReference type="Proteomes" id="UP001432360"/>
    </source>
</evidence>
<protein>
    <submittedName>
        <fullName evidence="1">Uncharacterized protein</fullName>
    </submittedName>
</protein>
<geneLocation type="plasmid" evidence="1 2">
    <name>pSchITTGS70c</name>
</geneLocation>
<proteinExistence type="predicted"/>
<dbReference type="Proteomes" id="UP001432360">
    <property type="component" value="Plasmid pSchITTGS70c"/>
</dbReference>
<keyword evidence="2" id="KW-1185">Reference proteome</keyword>
<sequence length="218" mass="24663">MKEIEVFRDLSVHGDREQRGALRNALIEGAVAPWSVDLERSEEMRLAGLTDEDVLLFTCEQNAHHPEAGLTFWGTADGYYVPNITPLNVGRLSFAQYNAVLDEFLHNLLEPIAARHGFSIKTTKEEQGLDDWVNVEVASALRRFSAAANKSTGAGHPSDQRRWYAFIVASHSHRRKLDPDQLSRWLSEVDGWDEDTAHRLAGDFENALSLLRFYDGER</sequence>
<reference evidence="1" key="1">
    <citation type="submission" date="2023-08" db="EMBL/GenBank/DDBJ databases">
        <title>Complete genome sequence of Sinorhizobium chiapanecum ITTG S70 isolated from Acaciella angustissima nodules in Chiapas-Mexico.</title>
        <authorList>
            <person name="Rincon-Rosales R."/>
            <person name="Rogel M.A."/>
            <person name="Rincon-Medina C.I."/>
            <person name="Guerrero G."/>
            <person name="Manzano-Gomez L.A."/>
            <person name="Lopez-Lopez A."/>
            <person name="Rincon Molina F.A."/>
            <person name="Martinez-Romero E."/>
        </authorList>
    </citation>
    <scope>NUCLEOTIDE SEQUENCE</scope>
    <source>
        <strain evidence="1">ITTG S70</strain>
        <plasmid evidence="1">pSchITTGS70c</plasmid>
    </source>
</reference>
<name>A0ABZ2BG94_9HYPH</name>
<dbReference type="Gene3D" id="1.20.1290.30">
    <property type="match status" value="1"/>
</dbReference>
<keyword evidence="1" id="KW-0614">Plasmid</keyword>
<dbReference type="RefSeq" id="WP_331375560.1">
    <property type="nucleotide sequence ID" value="NZ_CP133151.1"/>
</dbReference>
<organism evidence="1 2">
    <name type="scientific">Sinorhizobium chiapasense</name>
    <dbReference type="NCBI Taxonomy" id="501572"/>
    <lineage>
        <taxon>Bacteria</taxon>
        <taxon>Pseudomonadati</taxon>
        <taxon>Pseudomonadota</taxon>
        <taxon>Alphaproteobacteria</taxon>
        <taxon>Hyphomicrobiales</taxon>
        <taxon>Rhizobiaceae</taxon>
        <taxon>Sinorhizobium/Ensifer group</taxon>
        <taxon>Sinorhizobium</taxon>
    </lineage>
</organism>
<gene>
    <name evidence="1" type="ORF">RB548_24570</name>
</gene>
<dbReference type="InterPro" id="IPR037210">
    <property type="entry name" value="YoaC-like_sf"/>
</dbReference>